<evidence type="ECO:0000256" key="17">
    <source>
        <dbReference type="ARBA" id="ARBA00032071"/>
    </source>
</evidence>
<dbReference type="GO" id="GO:0008413">
    <property type="term" value="F:8-oxo-7,8-dihydroguanosine triphosphate pyrophosphatase activity"/>
    <property type="evidence" value="ECO:0007669"/>
    <property type="project" value="InterPro"/>
</dbReference>
<proteinExistence type="inferred from homology"/>
<evidence type="ECO:0000256" key="5">
    <source>
        <dbReference type="ARBA" id="ARBA00022801"/>
    </source>
</evidence>
<evidence type="ECO:0000256" key="6">
    <source>
        <dbReference type="ARBA" id="ARBA00022842"/>
    </source>
</evidence>
<dbReference type="AlphaFoldDB" id="A0A1F6EYH2"/>
<keyword evidence="4" id="KW-0479">Metal-binding</keyword>
<sequence>MEIATLGIVLRNEAVLLGERKKGEIGIGKLSGPGGKLEIGETLPECLIRETREEFVIELDPASLELVALIDFYAAGEIDFCVYVYRARILAGEIKETADIIPAWYPLDDLPFERMYDSDCYWFERAARGEKFRANVYYRARARDFDHIEFFSLTG</sequence>
<feature type="domain" description="Nudix hydrolase" evidence="22">
    <location>
        <begin position="1"/>
        <end position="126"/>
    </location>
</feature>
<dbReference type="Proteomes" id="UP000178811">
    <property type="component" value="Unassembled WGS sequence"/>
</dbReference>
<evidence type="ECO:0000256" key="2">
    <source>
        <dbReference type="ARBA" id="ARBA00005582"/>
    </source>
</evidence>
<evidence type="ECO:0000256" key="19">
    <source>
        <dbReference type="ARBA" id="ARBA00048894"/>
    </source>
</evidence>
<dbReference type="CDD" id="cd03427">
    <property type="entry name" value="NUDIX_MTH1_Nudt1"/>
    <property type="match status" value="1"/>
</dbReference>
<comment type="catalytic activity">
    <reaction evidence="7">
        <text>8-oxo-dATP + H2O = 8-oxo-dAMP + diphosphate + H(+)</text>
        <dbReference type="Rhea" id="RHEA:65396"/>
        <dbReference type="ChEBI" id="CHEBI:15377"/>
        <dbReference type="ChEBI" id="CHEBI:15378"/>
        <dbReference type="ChEBI" id="CHEBI:33019"/>
        <dbReference type="ChEBI" id="CHEBI:71361"/>
        <dbReference type="ChEBI" id="CHEBI:172871"/>
    </reaction>
    <physiologicalReaction direction="left-to-right" evidence="7">
        <dbReference type="Rhea" id="RHEA:65397"/>
    </physiologicalReaction>
</comment>
<evidence type="ECO:0000256" key="9">
    <source>
        <dbReference type="ARBA" id="ARBA00024486"/>
    </source>
</evidence>
<comment type="catalytic activity">
    <reaction evidence="20">
        <text>N(6)-methyl-dATP + H2O = N(6)-methyl-dAMP + diphosphate + H(+)</text>
        <dbReference type="Rhea" id="RHEA:67604"/>
        <dbReference type="ChEBI" id="CHEBI:15377"/>
        <dbReference type="ChEBI" id="CHEBI:15378"/>
        <dbReference type="ChEBI" id="CHEBI:33019"/>
        <dbReference type="ChEBI" id="CHEBI:169976"/>
        <dbReference type="ChEBI" id="CHEBI:172872"/>
    </reaction>
    <physiologicalReaction direction="left-to-right" evidence="20">
        <dbReference type="Rhea" id="RHEA:67605"/>
    </physiologicalReaction>
</comment>
<comment type="catalytic activity">
    <reaction evidence="10">
        <text>2-oxo-ATP + H2O = 2-oxo-AMP + diphosphate + H(+)</text>
        <dbReference type="Rhea" id="RHEA:67392"/>
        <dbReference type="ChEBI" id="CHEBI:15377"/>
        <dbReference type="ChEBI" id="CHEBI:15378"/>
        <dbReference type="ChEBI" id="CHEBI:33019"/>
        <dbReference type="ChEBI" id="CHEBI:71395"/>
        <dbReference type="ChEBI" id="CHEBI:172878"/>
    </reaction>
    <physiologicalReaction direction="left-to-right" evidence="10">
        <dbReference type="Rhea" id="RHEA:67393"/>
    </physiologicalReaction>
</comment>
<comment type="catalytic activity">
    <reaction evidence="9">
        <text>8-oxo-dGTP + H2O = 8-oxo-dGMP + diphosphate + H(+)</text>
        <dbReference type="Rhea" id="RHEA:31575"/>
        <dbReference type="ChEBI" id="CHEBI:15377"/>
        <dbReference type="ChEBI" id="CHEBI:15378"/>
        <dbReference type="ChEBI" id="CHEBI:33019"/>
        <dbReference type="ChEBI" id="CHEBI:63224"/>
        <dbReference type="ChEBI" id="CHEBI:77896"/>
    </reaction>
    <physiologicalReaction direction="left-to-right" evidence="9">
        <dbReference type="Rhea" id="RHEA:31576"/>
    </physiologicalReaction>
</comment>
<evidence type="ECO:0000256" key="14">
    <source>
        <dbReference type="ARBA" id="ARBA00030634"/>
    </source>
</evidence>
<dbReference type="PROSITE" id="PS51462">
    <property type="entry name" value="NUDIX"/>
    <property type="match status" value="1"/>
</dbReference>
<organism evidence="23 24">
    <name type="scientific">Candidatus Kaiserbacteria bacterium RIFCSPLOWO2_01_FULL_52_12b</name>
    <dbReference type="NCBI Taxonomy" id="1798509"/>
    <lineage>
        <taxon>Bacteria</taxon>
        <taxon>Candidatus Kaiseribacteriota</taxon>
    </lineage>
</organism>
<dbReference type="PANTHER" id="PTHR43758:SF2">
    <property type="entry name" value="OXIDIZED PURINE NUCLEOSIDE TRIPHOSPHATE HYDROLASE"/>
    <property type="match status" value="1"/>
</dbReference>
<comment type="caution">
    <text evidence="23">The sequence shown here is derived from an EMBL/GenBank/DDBJ whole genome shotgun (WGS) entry which is preliminary data.</text>
</comment>
<keyword evidence="5" id="KW-0378">Hydrolase</keyword>
<evidence type="ECO:0000256" key="15">
    <source>
        <dbReference type="ARBA" id="ARBA00030682"/>
    </source>
</evidence>
<evidence type="ECO:0000256" key="21">
    <source>
        <dbReference type="ARBA" id="ARBA00053094"/>
    </source>
</evidence>
<protein>
    <recommendedName>
        <fullName evidence="12">Oxidized purine nucleoside triphosphate hydrolase</fullName>
        <ecNumber evidence="11">3.6.1.56</ecNumber>
    </recommendedName>
    <alternativeName>
        <fullName evidence="16">2-hydroxy-dATP diphosphatase</fullName>
    </alternativeName>
    <alternativeName>
        <fullName evidence="15">7,8-dihydro-8-oxoguanine triphosphatase</fullName>
    </alternativeName>
    <alternativeName>
        <fullName evidence="14">8-oxo-dGTPase</fullName>
    </alternativeName>
    <alternativeName>
        <fullName evidence="17">Methylated purine nucleoside triphosphate hydrolase</fullName>
    </alternativeName>
    <alternativeName>
        <fullName evidence="13">Nucleoside diphosphate-linked moiety X motif 1</fullName>
    </alternativeName>
</protein>
<evidence type="ECO:0000256" key="11">
    <source>
        <dbReference type="ARBA" id="ARBA00026103"/>
    </source>
</evidence>
<comment type="catalytic activity">
    <reaction evidence="8">
        <text>2-oxo-dATP + H2O = 2-oxo-dAMP + diphosphate + H(+)</text>
        <dbReference type="Rhea" id="RHEA:31583"/>
        <dbReference type="ChEBI" id="CHEBI:15377"/>
        <dbReference type="ChEBI" id="CHEBI:15378"/>
        <dbReference type="ChEBI" id="CHEBI:33019"/>
        <dbReference type="ChEBI" id="CHEBI:63212"/>
        <dbReference type="ChEBI" id="CHEBI:77897"/>
        <dbReference type="EC" id="3.6.1.56"/>
    </reaction>
    <physiologicalReaction direction="left-to-right" evidence="8">
        <dbReference type="Rhea" id="RHEA:31584"/>
    </physiologicalReaction>
</comment>
<evidence type="ECO:0000256" key="8">
    <source>
        <dbReference type="ARBA" id="ARBA00024459"/>
    </source>
</evidence>
<dbReference type="InterPro" id="IPR000086">
    <property type="entry name" value="NUDIX_hydrolase_dom"/>
</dbReference>
<dbReference type="EMBL" id="MFLW01000001">
    <property type="protein sequence ID" value="OGG78638.1"/>
    <property type="molecule type" value="Genomic_DNA"/>
</dbReference>
<evidence type="ECO:0000256" key="3">
    <source>
        <dbReference type="ARBA" id="ARBA00011245"/>
    </source>
</evidence>
<dbReference type="GO" id="GO:0046872">
    <property type="term" value="F:metal ion binding"/>
    <property type="evidence" value="ECO:0007669"/>
    <property type="project" value="UniProtKB-KW"/>
</dbReference>
<evidence type="ECO:0000256" key="20">
    <source>
        <dbReference type="ARBA" id="ARBA00049032"/>
    </source>
</evidence>
<comment type="function">
    <text evidence="21">Oxidized purine nucleoside triphosphate hydrolase which is a prominent sanitizer of the oxidized nucleotide pool. Catalyzes the hydrolysis of 2-oxo-dATP (2-hydroxy-dATP) into 2-oxo-dAMP. Also has a significant hydrolase activity toward 2-oxo-ATP, 8-oxo-dGTP and 8-oxo-dATP. Through the hydrolysis of oxidized purine nucleoside triphosphates, prevents their incorporation into DNA and the subsequent transversions A:T to C:G and G:C to T:A. Also catalyzes the hydrolysis of methylated purine nucleoside triphosphate preventing their integration into DNA. Through this antimutagenic activity protects cells from oxidative stress.</text>
</comment>
<evidence type="ECO:0000313" key="23">
    <source>
        <dbReference type="EMBL" id="OGG78638.1"/>
    </source>
</evidence>
<evidence type="ECO:0000256" key="18">
    <source>
        <dbReference type="ARBA" id="ARBA00048002"/>
    </source>
</evidence>
<evidence type="ECO:0000256" key="12">
    <source>
        <dbReference type="ARBA" id="ARBA00026218"/>
    </source>
</evidence>
<dbReference type="Pfam" id="PF00293">
    <property type="entry name" value="NUDIX"/>
    <property type="match status" value="1"/>
</dbReference>
<name>A0A1F6EYH2_9BACT</name>
<comment type="similarity">
    <text evidence="2">Belongs to the Nudix hydrolase family.</text>
</comment>
<evidence type="ECO:0000256" key="1">
    <source>
        <dbReference type="ARBA" id="ARBA00001946"/>
    </source>
</evidence>
<dbReference type="GO" id="GO:0005737">
    <property type="term" value="C:cytoplasm"/>
    <property type="evidence" value="ECO:0007669"/>
    <property type="project" value="TreeGrafter"/>
</dbReference>
<dbReference type="GO" id="GO:0008828">
    <property type="term" value="F:dATP diphosphatase activity"/>
    <property type="evidence" value="ECO:0007669"/>
    <property type="project" value="UniProtKB-EC"/>
</dbReference>
<evidence type="ECO:0000256" key="13">
    <source>
        <dbReference type="ARBA" id="ARBA00029673"/>
    </source>
</evidence>
<dbReference type="EC" id="3.6.1.56" evidence="11"/>
<comment type="cofactor">
    <cofactor evidence="1">
        <name>Mg(2+)</name>
        <dbReference type="ChEBI" id="CHEBI:18420"/>
    </cofactor>
</comment>
<evidence type="ECO:0000313" key="24">
    <source>
        <dbReference type="Proteomes" id="UP000178811"/>
    </source>
</evidence>
<reference evidence="23 24" key="1">
    <citation type="journal article" date="2016" name="Nat. Commun.">
        <title>Thousands of microbial genomes shed light on interconnected biogeochemical processes in an aquifer system.</title>
        <authorList>
            <person name="Anantharaman K."/>
            <person name="Brown C.T."/>
            <person name="Hug L.A."/>
            <person name="Sharon I."/>
            <person name="Castelle C.J."/>
            <person name="Probst A.J."/>
            <person name="Thomas B.C."/>
            <person name="Singh A."/>
            <person name="Wilkins M.J."/>
            <person name="Karaoz U."/>
            <person name="Brodie E.L."/>
            <person name="Williams K.H."/>
            <person name="Hubbard S.S."/>
            <person name="Banfield J.F."/>
        </authorList>
    </citation>
    <scope>NUCLEOTIDE SEQUENCE [LARGE SCALE GENOMIC DNA]</scope>
</reference>
<dbReference type="InterPro" id="IPR003563">
    <property type="entry name" value="8ODP"/>
</dbReference>
<evidence type="ECO:0000256" key="16">
    <source>
        <dbReference type="ARBA" id="ARBA00031927"/>
    </source>
</evidence>
<comment type="catalytic activity">
    <reaction evidence="19">
        <text>O(6)-methyl-dGTP + H2O = O(6)-methyl-dGMP + diphosphate + H(+)</text>
        <dbReference type="Rhea" id="RHEA:67600"/>
        <dbReference type="ChEBI" id="CHEBI:15377"/>
        <dbReference type="ChEBI" id="CHEBI:15378"/>
        <dbReference type="ChEBI" id="CHEBI:33019"/>
        <dbReference type="ChEBI" id="CHEBI:169974"/>
        <dbReference type="ChEBI" id="CHEBI:169975"/>
    </reaction>
    <physiologicalReaction direction="left-to-right" evidence="19">
        <dbReference type="Rhea" id="RHEA:67601"/>
    </physiologicalReaction>
</comment>
<dbReference type="Gene3D" id="3.90.79.10">
    <property type="entry name" value="Nucleoside Triphosphate Pyrophosphohydrolase"/>
    <property type="match status" value="1"/>
</dbReference>
<gene>
    <name evidence="23" type="ORF">A3A36_00095</name>
</gene>
<dbReference type="InterPro" id="IPR015797">
    <property type="entry name" value="NUDIX_hydrolase-like_dom_sf"/>
</dbReference>
<evidence type="ECO:0000256" key="7">
    <source>
        <dbReference type="ARBA" id="ARBA00024448"/>
    </source>
</evidence>
<dbReference type="GO" id="GO:0042262">
    <property type="term" value="P:DNA protection"/>
    <property type="evidence" value="ECO:0007669"/>
    <property type="project" value="InterPro"/>
</dbReference>
<dbReference type="PRINTS" id="PR01403">
    <property type="entry name" value="8OXTPHPHTASE"/>
</dbReference>
<evidence type="ECO:0000259" key="22">
    <source>
        <dbReference type="PROSITE" id="PS51462"/>
    </source>
</evidence>
<evidence type="ECO:0000256" key="10">
    <source>
        <dbReference type="ARBA" id="ARBA00024596"/>
    </source>
</evidence>
<keyword evidence="6" id="KW-0460">Magnesium</keyword>
<comment type="catalytic activity">
    <reaction evidence="18">
        <text>N(6)-methyl-ATP + H2O = N(6)-methyl-AMP + diphosphate + H(+)</text>
        <dbReference type="Rhea" id="RHEA:67608"/>
        <dbReference type="ChEBI" id="CHEBI:15377"/>
        <dbReference type="ChEBI" id="CHEBI:15378"/>
        <dbReference type="ChEBI" id="CHEBI:33019"/>
        <dbReference type="ChEBI" id="CHEBI:144842"/>
        <dbReference type="ChEBI" id="CHEBI:172873"/>
    </reaction>
    <physiologicalReaction direction="left-to-right" evidence="18">
        <dbReference type="Rhea" id="RHEA:67609"/>
    </physiologicalReaction>
</comment>
<dbReference type="PANTHER" id="PTHR43758">
    <property type="entry name" value="7,8-DIHYDRO-8-OXOGUANINE TRIPHOSPHATASE"/>
    <property type="match status" value="1"/>
</dbReference>
<dbReference type="SUPFAM" id="SSF55811">
    <property type="entry name" value="Nudix"/>
    <property type="match status" value="1"/>
</dbReference>
<evidence type="ECO:0000256" key="4">
    <source>
        <dbReference type="ARBA" id="ARBA00022723"/>
    </source>
</evidence>
<accession>A0A1F6EYH2</accession>
<comment type="subunit">
    <text evidence="3">Monomer.</text>
</comment>